<keyword evidence="3" id="KW-1185">Reference proteome</keyword>
<feature type="region of interest" description="Disordered" evidence="1">
    <location>
        <begin position="44"/>
        <end position="79"/>
    </location>
</feature>
<evidence type="ECO:0000313" key="3">
    <source>
        <dbReference type="Proteomes" id="UP000886523"/>
    </source>
</evidence>
<dbReference type="EMBL" id="MU128914">
    <property type="protein sequence ID" value="KAF9520096.1"/>
    <property type="molecule type" value="Genomic_DNA"/>
</dbReference>
<dbReference type="AlphaFoldDB" id="A0A9P6BCB9"/>
<sequence>MSTCSLASYIGSAALGTPLAGSYFTVEVGTATVNVSPTTAVNPSTFSTSLNTTRSSSSISGTMSGTGASSPPTQGSSAELGKGVTIGSVLLSAFGLAMALI</sequence>
<reference evidence="2" key="1">
    <citation type="journal article" date="2020" name="Nat. Commun.">
        <title>Large-scale genome sequencing of mycorrhizal fungi provides insights into the early evolution of symbiotic traits.</title>
        <authorList>
            <person name="Miyauchi S."/>
            <person name="Kiss E."/>
            <person name="Kuo A."/>
            <person name="Drula E."/>
            <person name="Kohler A."/>
            <person name="Sanchez-Garcia M."/>
            <person name="Morin E."/>
            <person name="Andreopoulos B."/>
            <person name="Barry K.W."/>
            <person name="Bonito G."/>
            <person name="Buee M."/>
            <person name="Carver A."/>
            <person name="Chen C."/>
            <person name="Cichocki N."/>
            <person name="Clum A."/>
            <person name="Culley D."/>
            <person name="Crous P.W."/>
            <person name="Fauchery L."/>
            <person name="Girlanda M."/>
            <person name="Hayes R.D."/>
            <person name="Keri Z."/>
            <person name="LaButti K."/>
            <person name="Lipzen A."/>
            <person name="Lombard V."/>
            <person name="Magnuson J."/>
            <person name="Maillard F."/>
            <person name="Murat C."/>
            <person name="Nolan M."/>
            <person name="Ohm R.A."/>
            <person name="Pangilinan J."/>
            <person name="Pereira M.F."/>
            <person name="Perotto S."/>
            <person name="Peter M."/>
            <person name="Pfister S."/>
            <person name="Riley R."/>
            <person name="Sitrit Y."/>
            <person name="Stielow J.B."/>
            <person name="Szollosi G."/>
            <person name="Zifcakova L."/>
            <person name="Stursova M."/>
            <person name="Spatafora J.W."/>
            <person name="Tedersoo L."/>
            <person name="Vaario L.M."/>
            <person name="Yamada A."/>
            <person name="Yan M."/>
            <person name="Wang P."/>
            <person name="Xu J."/>
            <person name="Bruns T."/>
            <person name="Baldrian P."/>
            <person name="Vilgalys R."/>
            <person name="Dunand C."/>
            <person name="Henrissat B."/>
            <person name="Grigoriev I.V."/>
            <person name="Hibbett D."/>
            <person name="Nagy L.G."/>
            <person name="Martin F.M."/>
        </authorList>
    </citation>
    <scope>NUCLEOTIDE SEQUENCE</scope>
    <source>
        <strain evidence="2">UP504</strain>
    </source>
</reference>
<evidence type="ECO:0000313" key="2">
    <source>
        <dbReference type="EMBL" id="KAF9520096.1"/>
    </source>
</evidence>
<accession>A0A9P6BCB9</accession>
<protein>
    <submittedName>
        <fullName evidence="2">Uncharacterized protein</fullName>
    </submittedName>
</protein>
<feature type="compositionally biased region" description="Low complexity" evidence="1">
    <location>
        <begin position="44"/>
        <end position="70"/>
    </location>
</feature>
<gene>
    <name evidence="2" type="ORF">BS47DRAFT_1336426</name>
</gene>
<comment type="caution">
    <text evidence="2">The sequence shown here is derived from an EMBL/GenBank/DDBJ whole genome shotgun (WGS) entry which is preliminary data.</text>
</comment>
<evidence type="ECO:0000256" key="1">
    <source>
        <dbReference type="SAM" id="MobiDB-lite"/>
    </source>
</evidence>
<name>A0A9P6BCB9_9AGAM</name>
<organism evidence="2 3">
    <name type="scientific">Hydnum rufescens UP504</name>
    <dbReference type="NCBI Taxonomy" id="1448309"/>
    <lineage>
        <taxon>Eukaryota</taxon>
        <taxon>Fungi</taxon>
        <taxon>Dikarya</taxon>
        <taxon>Basidiomycota</taxon>
        <taxon>Agaricomycotina</taxon>
        <taxon>Agaricomycetes</taxon>
        <taxon>Cantharellales</taxon>
        <taxon>Hydnaceae</taxon>
        <taxon>Hydnum</taxon>
    </lineage>
</organism>
<dbReference type="Proteomes" id="UP000886523">
    <property type="component" value="Unassembled WGS sequence"/>
</dbReference>
<proteinExistence type="predicted"/>